<dbReference type="PROSITE" id="PS50297">
    <property type="entry name" value="ANK_REP_REGION"/>
    <property type="match status" value="1"/>
</dbReference>
<dbReference type="SMART" id="SM00248">
    <property type="entry name" value="ANK"/>
    <property type="match status" value="5"/>
</dbReference>
<keyword evidence="1" id="KW-0677">Repeat</keyword>
<dbReference type="PANTHER" id="PTHR24201:SF16">
    <property type="entry name" value="ANKYRIN-1-LIKE-RELATED"/>
    <property type="match status" value="1"/>
</dbReference>
<dbReference type="PROSITE" id="PS51257">
    <property type="entry name" value="PROKAR_LIPOPROTEIN"/>
    <property type="match status" value="1"/>
</dbReference>
<gene>
    <name evidence="4" type="ORF">CBF28_12320</name>
</gene>
<evidence type="ECO:0000313" key="5">
    <source>
        <dbReference type="Proteomes" id="UP000288028"/>
    </source>
</evidence>
<organism evidence="4 5">
    <name type="scientific">Vagococcus carniphilus</name>
    <dbReference type="NCBI Taxonomy" id="218144"/>
    <lineage>
        <taxon>Bacteria</taxon>
        <taxon>Bacillati</taxon>
        <taxon>Bacillota</taxon>
        <taxon>Bacilli</taxon>
        <taxon>Lactobacillales</taxon>
        <taxon>Enterococcaceae</taxon>
        <taxon>Vagococcus</taxon>
    </lineage>
</organism>
<dbReference type="InterPro" id="IPR002110">
    <property type="entry name" value="Ankyrin_rpt"/>
</dbReference>
<dbReference type="SUPFAM" id="SSF48403">
    <property type="entry name" value="Ankyrin repeat"/>
    <property type="match status" value="1"/>
</dbReference>
<feature type="repeat" description="ANK" evidence="3">
    <location>
        <begin position="90"/>
        <end position="122"/>
    </location>
</feature>
<dbReference type="OrthoDB" id="9812708at2"/>
<evidence type="ECO:0000256" key="3">
    <source>
        <dbReference type="PROSITE-ProRule" id="PRU00023"/>
    </source>
</evidence>
<dbReference type="EMBL" id="NGKB01000014">
    <property type="protein sequence ID" value="RSU11359.1"/>
    <property type="molecule type" value="Genomic_DNA"/>
</dbReference>
<evidence type="ECO:0000313" key="4">
    <source>
        <dbReference type="EMBL" id="RSU11359.1"/>
    </source>
</evidence>
<evidence type="ECO:0000256" key="2">
    <source>
        <dbReference type="ARBA" id="ARBA00023043"/>
    </source>
</evidence>
<dbReference type="Pfam" id="PF12796">
    <property type="entry name" value="Ank_2"/>
    <property type="match status" value="2"/>
</dbReference>
<dbReference type="PANTHER" id="PTHR24201">
    <property type="entry name" value="ANK_REP_REGION DOMAIN-CONTAINING PROTEIN"/>
    <property type="match status" value="1"/>
</dbReference>
<dbReference type="Gene3D" id="1.25.40.20">
    <property type="entry name" value="Ankyrin repeat-containing domain"/>
    <property type="match status" value="1"/>
</dbReference>
<name>A0A430ATG4_9ENTE</name>
<proteinExistence type="predicted"/>
<dbReference type="Proteomes" id="UP000288028">
    <property type="component" value="Unassembled WGS sequence"/>
</dbReference>
<keyword evidence="2 3" id="KW-0040">ANK repeat</keyword>
<dbReference type="PROSITE" id="PS50088">
    <property type="entry name" value="ANK_REPEAT"/>
    <property type="match status" value="1"/>
</dbReference>
<comment type="caution">
    <text evidence="4">The sequence shown here is derived from an EMBL/GenBank/DDBJ whole genome shotgun (WGS) entry which is preliminary data.</text>
</comment>
<keyword evidence="5" id="KW-1185">Reference proteome</keyword>
<dbReference type="InterPro" id="IPR036770">
    <property type="entry name" value="Ankyrin_rpt-contain_sf"/>
</dbReference>
<dbReference type="AlphaFoldDB" id="A0A430ATG4"/>
<accession>A0A430ATG4</accession>
<sequence length="253" mass="28130">MKKWLLLLGGSLLLVACSPKETEKPSNIVESSESILKKEQTETTESLEKRIEKMSFEKGSLIKAVENRDTHLVNQILQTEDYDINEVNDKKETPLLIATHNNQVEIAKSLIDSGADINQQDAIQDSPYLYAGAQGKTEILAYMMEKSTPNQKIVNRYGGNALIPAAEKGHLDNVKLLLTDKSVDINHQNDFGYTALIEAIALRDGSKVYQDIVSVLLENGADKTLKDSTGRDAEDYARELGYGNMLKMLQKAE</sequence>
<reference evidence="4 5" key="1">
    <citation type="submission" date="2017-05" db="EMBL/GenBank/DDBJ databases">
        <title>Vagococcus spp. assemblies.</title>
        <authorList>
            <person name="Gulvik C.A."/>
        </authorList>
    </citation>
    <scope>NUCLEOTIDE SEQUENCE [LARGE SCALE GENOMIC DNA]</scope>
    <source>
        <strain evidence="4 5">SS1714</strain>
    </source>
</reference>
<dbReference type="GeneID" id="95579457"/>
<dbReference type="InterPro" id="IPR050776">
    <property type="entry name" value="Ank_Repeat/CDKN_Inhibitor"/>
</dbReference>
<evidence type="ECO:0000256" key="1">
    <source>
        <dbReference type="ARBA" id="ARBA00022737"/>
    </source>
</evidence>
<protein>
    <submittedName>
        <fullName evidence="4">Uncharacterized protein</fullName>
    </submittedName>
</protein>
<dbReference type="RefSeq" id="WP_126795712.1">
    <property type="nucleotide sequence ID" value="NZ_CP060720.1"/>
</dbReference>